<dbReference type="PROSITE" id="PS51352">
    <property type="entry name" value="THIOREDOXIN_2"/>
    <property type="match status" value="1"/>
</dbReference>
<evidence type="ECO:0000313" key="4">
    <source>
        <dbReference type="EMBL" id="GGD49325.1"/>
    </source>
</evidence>
<evidence type="ECO:0000256" key="1">
    <source>
        <dbReference type="ARBA" id="ARBA00022729"/>
    </source>
</evidence>
<dbReference type="PANTHER" id="PTHR15337:SF11">
    <property type="entry name" value="THIOREDOXIN DOMAIN-CONTAINING PROTEIN"/>
    <property type="match status" value="1"/>
</dbReference>
<evidence type="ECO:0000313" key="5">
    <source>
        <dbReference type="Proteomes" id="UP000598997"/>
    </source>
</evidence>
<name>A0A917DLQ7_9SPHN</name>
<dbReference type="PROSITE" id="PS51257">
    <property type="entry name" value="PROKAR_LIPOPROTEIN"/>
    <property type="match status" value="1"/>
</dbReference>
<feature type="signal peptide" evidence="2">
    <location>
        <begin position="1"/>
        <end position="25"/>
    </location>
</feature>
<organism evidence="4 5">
    <name type="scientific">Croceicoccus pelagius</name>
    <dbReference type="NCBI Taxonomy" id="1703341"/>
    <lineage>
        <taxon>Bacteria</taxon>
        <taxon>Pseudomonadati</taxon>
        <taxon>Pseudomonadota</taxon>
        <taxon>Alphaproteobacteria</taxon>
        <taxon>Sphingomonadales</taxon>
        <taxon>Erythrobacteraceae</taxon>
        <taxon>Croceicoccus</taxon>
    </lineage>
</organism>
<evidence type="ECO:0000256" key="2">
    <source>
        <dbReference type="SAM" id="SignalP"/>
    </source>
</evidence>
<evidence type="ECO:0000259" key="3">
    <source>
        <dbReference type="PROSITE" id="PS51352"/>
    </source>
</evidence>
<dbReference type="Gene3D" id="3.40.30.10">
    <property type="entry name" value="Glutaredoxin"/>
    <property type="match status" value="1"/>
</dbReference>
<gene>
    <name evidence="4" type="ORF">GCM10010989_24480</name>
</gene>
<feature type="domain" description="Thioredoxin" evidence="3">
    <location>
        <begin position="23"/>
        <end position="156"/>
    </location>
</feature>
<dbReference type="CDD" id="cd02947">
    <property type="entry name" value="TRX_family"/>
    <property type="match status" value="1"/>
</dbReference>
<dbReference type="InterPro" id="IPR036249">
    <property type="entry name" value="Thioredoxin-like_sf"/>
</dbReference>
<sequence length="509" mass="54520">MKAITLKLALALSCAAVLGACSDTAGTEAVESQQIAWRDGDVNDALAEAQESGKPVLLYWGAEWCPPCAEMKQTLFKDPAFIAKTRDFVPVYLDGDTQGAQKWGDRFGISGYPTVIALSPDGNEITRISSATMASELPDLLTLAAGRTRTIDAVLADAKSDPKSLSDEDWTILGGFAWGNDPARFKENGSEADLLEALAANAPDDALKRRFGLLALTRKAEKEGDGYKLTAAQEKTLKDVLPGILASRDETIENRYELASMGGPLVSALPAGGTRDAMAGDLRKALEAIYADKSLTLLDRTYATYGEVLLVKGTTGLSDELKAKVRVRMAAIDKAADDPIARKSVISYTAMVLDEIGDRDAATRVLMAEIDKSASPYYYMAIMADRAAEDEQPEKAVEWARKAYEAAEGPATRVQWAVSYAMTVMDQTPKDDAAVEASADAVLAELAASPDGYYQRTQSAADRWGKALVAWSEEYGGSAVLNQVEARMADVCAKQGDKAEACGGWMKSA</sequence>
<dbReference type="OrthoDB" id="7629852at2"/>
<reference evidence="4 5" key="1">
    <citation type="journal article" date="2014" name="Int. J. Syst. Evol. Microbiol.">
        <title>Complete genome sequence of Corynebacterium casei LMG S-19264T (=DSM 44701T), isolated from a smear-ripened cheese.</title>
        <authorList>
            <consortium name="US DOE Joint Genome Institute (JGI-PGF)"/>
            <person name="Walter F."/>
            <person name="Albersmeier A."/>
            <person name="Kalinowski J."/>
            <person name="Ruckert C."/>
        </authorList>
    </citation>
    <scope>NUCLEOTIDE SEQUENCE [LARGE SCALE GENOMIC DNA]</scope>
    <source>
        <strain evidence="4 5">CGMCC 1.15358</strain>
    </source>
</reference>
<dbReference type="AlphaFoldDB" id="A0A917DLQ7"/>
<keyword evidence="1 2" id="KW-0732">Signal</keyword>
<accession>A0A917DLQ7</accession>
<dbReference type="Pfam" id="PF13899">
    <property type="entry name" value="Thioredoxin_7"/>
    <property type="match status" value="1"/>
</dbReference>
<dbReference type="EMBL" id="BMIO01000007">
    <property type="protein sequence ID" value="GGD49325.1"/>
    <property type="molecule type" value="Genomic_DNA"/>
</dbReference>
<comment type="caution">
    <text evidence="4">The sequence shown here is derived from an EMBL/GenBank/DDBJ whole genome shotgun (WGS) entry which is preliminary data.</text>
</comment>
<dbReference type="PANTHER" id="PTHR15337">
    <property type="entry name" value="ANTERIOR GRADIENT PROTEIN-RELATED"/>
    <property type="match status" value="1"/>
</dbReference>
<dbReference type="Proteomes" id="UP000598997">
    <property type="component" value="Unassembled WGS sequence"/>
</dbReference>
<dbReference type="InterPro" id="IPR051099">
    <property type="entry name" value="AGR/TXD"/>
</dbReference>
<dbReference type="SUPFAM" id="SSF52833">
    <property type="entry name" value="Thioredoxin-like"/>
    <property type="match status" value="1"/>
</dbReference>
<proteinExistence type="predicted"/>
<dbReference type="RefSeq" id="WP_066763998.1">
    <property type="nucleotide sequence ID" value="NZ_BMIO01000007.1"/>
</dbReference>
<protein>
    <submittedName>
        <fullName evidence="4">Thiol reductase thioredoxin</fullName>
    </submittedName>
</protein>
<keyword evidence="5" id="KW-1185">Reference proteome</keyword>
<feature type="chain" id="PRO_5038070134" evidence="2">
    <location>
        <begin position="26"/>
        <end position="509"/>
    </location>
</feature>
<dbReference type="InterPro" id="IPR013766">
    <property type="entry name" value="Thioredoxin_domain"/>
</dbReference>